<dbReference type="InterPro" id="IPR003749">
    <property type="entry name" value="ThiS/MoaD-like"/>
</dbReference>
<sequence>MNFILNGEPFELTEGNLSLSGMLQQQQIDATRGMALAVNDQVIPKSEWDHYQVSENDKILIIKATQGG</sequence>
<protein>
    <submittedName>
        <fullName evidence="1">Thiamine biosynthesis protein ThiS</fullName>
    </submittedName>
</protein>
<dbReference type="InterPro" id="IPR012675">
    <property type="entry name" value="Beta-grasp_dom_sf"/>
</dbReference>
<dbReference type="SUPFAM" id="SSF54285">
    <property type="entry name" value="MoaD/ThiS"/>
    <property type="match status" value="1"/>
</dbReference>
<dbReference type="AlphaFoldDB" id="L0G0Q8"/>
<dbReference type="Proteomes" id="UP000010796">
    <property type="component" value="Chromosome"/>
</dbReference>
<dbReference type="KEGG" id="evi:Echvi_3568"/>
<evidence type="ECO:0000313" key="2">
    <source>
        <dbReference type="Proteomes" id="UP000010796"/>
    </source>
</evidence>
<dbReference type="RefSeq" id="WP_015267329.1">
    <property type="nucleotide sequence ID" value="NC_019904.1"/>
</dbReference>
<gene>
    <name evidence="1" type="ordered locus">Echvi_3568</name>
</gene>
<evidence type="ECO:0000313" key="1">
    <source>
        <dbReference type="EMBL" id="AGA79784.1"/>
    </source>
</evidence>
<dbReference type="eggNOG" id="COG2104">
    <property type="taxonomic scope" value="Bacteria"/>
</dbReference>
<dbReference type="EMBL" id="CP003346">
    <property type="protein sequence ID" value="AGA79784.1"/>
    <property type="molecule type" value="Genomic_DNA"/>
</dbReference>
<dbReference type="InterPro" id="IPR016155">
    <property type="entry name" value="Mopterin_synth/thiamin_S_b"/>
</dbReference>
<dbReference type="Pfam" id="PF02597">
    <property type="entry name" value="ThiS"/>
    <property type="match status" value="1"/>
</dbReference>
<dbReference type="PANTHER" id="PTHR34472">
    <property type="entry name" value="SULFUR CARRIER PROTEIN THIS"/>
    <property type="match status" value="1"/>
</dbReference>
<keyword evidence="2" id="KW-1185">Reference proteome</keyword>
<accession>L0G0Q8</accession>
<dbReference type="InterPro" id="IPR010035">
    <property type="entry name" value="Thi_S"/>
</dbReference>
<dbReference type="STRING" id="926556.Echvi_3568"/>
<dbReference type="CDD" id="cd00565">
    <property type="entry name" value="Ubl_ThiS"/>
    <property type="match status" value="1"/>
</dbReference>
<proteinExistence type="predicted"/>
<reference evidence="2" key="1">
    <citation type="submission" date="2012-02" db="EMBL/GenBank/DDBJ databases">
        <title>The complete genome of Echinicola vietnamensis DSM 17526.</title>
        <authorList>
            <person name="Lucas S."/>
            <person name="Copeland A."/>
            <person name="Lapidus A."/>
            <person name="Glavina del Rio T."/>
            <person name="Dalin E."/>
            <person name="Tice H."/>
            <person name="Bruce D."/>
            <person name="Goodwin L."/>
            <person name="Pitluck S."/>
            <person name="Peters L."/>
            <person name="Ovchinnikova G."/>
            <person name="Teshima H."/>
            <person name="Kyrpides N."/>
            <person name="Mavromatis K."/>
            <person name="Ivanova N."/>
            <person name="Brettin T."/>
            <person name="Detter J.C."/>
            <person name="Han C."/>
            <person name="Larimer F."/>
            <person name="Land M."/>
            <person name="Hauser L."/>
            <person name="Markowitz V."/>
            <person name="Cheng J.-F."/>
            <person name="Hugenholtz P."/>
            <person name="Woyke T."/>
            <person name="Wu D."/>
            <person name="Brambilla E."/>
            <person name="Klenk H.-P."/>
            <person name="Eisen J.A."/>
        </authorList>
    </citation>
    <scope>NUCLEOTIDE SEQUENCE [LARGE SCALE GENOMIC DNA]</scope>
    <source>
        <strain evidence="2">DSM 17526 / LMG 23754 / KMM 6221</strain>
    </source>
</reference>
<organism evidence="1 2">
    <name type="scientific">Echinicola vietnamensis (strain DSM 17526 / LMG 23754 / KMM 6221)</name>
    <dbReference type="NCBI Taxonomy" id="926556"/>
    <lineage>
        <taxon>Bacteria</taxon>
        <taxon>Pseudomonadati</taxon>
        <taxon>Bacteroidota</taxon>
        <taxon>Cytophagia</taxon>
        <taxon>Cytophagales</taxon>
        <taxon>Cyclobacteriaceae</taxon>
        <taxon>Echinicola</taxon>
    </lineage>
</organism>
<dbReference type="HOGENOM" id="CLU_174611_2_1_10"/>
<name>L0G0Q8_ECHVK</name>
<dbReference type="NCBIfam" id="TIGR01683">
    <property type="entry name" value="thiS"/>
    <property type="match status" value="1"/>
</dbReference>
<dbReference type="Gene3D" id="3.10.20.30">
    <property type="match status" value="1"/>
</dbReference>
<dbReference type="OrthoDB" id="1525151at2"/>
<dbReference type="PANTHER" id="PTHR34472:SF1">
    <property type="entry name" value="SULFUR CARRIER PROTEIN THIS"/>
    <property type="match status" value="1"/>
</dbReference>